<feature type="region of interest" description="Disordered" evidence="1">
    <location>
        <begin position="202"/>
        <end position="227"/>
    </location>
</feature>
<name>A0A433U5L3_ELYCH</name>
<feature type="compositionally biased region" description="Polar residues" evidence="1">
    <location>
        <begin position="202"/>
        <end position="218"/>
    </location>
</feature>
<protein>
    <submittedName>
        <fullName evidence="2">Uncharacterized protein</fullName>
    </submittedName>
</protein>
<accession>A0A433U5L3</accession>
<organism evidence="2 3">
    <name type="scientific">Elysia chlorotica</name>
    <name type="common">Eastern emerald elysia</name>
    <name type="synonym">Sea slug</name>
    <dbReference type="NCBI Taxonomy" id="188477"/>
    <lineage>
        <taxon>Eukaryota</taxon>
        <taxon>Metazoa</taxon>
        <taxon>Spiralia</taxon>
        <taxon>Lophotrochozoa</taxon>
        <taxon>Mollusca</taxon>
        <taxon>Gastropoda</taxon>
        <taxon>Heterobranchia</taxon>
        <taxon>Euthyneura</taxon>
        <taxon>Panpulmonata</taxon>
        <taxon>Sacoglossa</taxon>
        <taxon>Placobranchoidea</taxon>
        <taxon>Plakobranchidae</taxon>
        <taxon>Elysia</taxon>
    </lineage>
</organism>
<feature type="compositionally biased region" description="Low complexity" evidence="1">
    <location>
        <begin position="81"/>
        <end position="99"/>
    </location>
</feature>
<gene>
    <name evidence="2" type="ORF">EGW08_003082</name>
</gene>
<keyword evidence="3" id="KW-1185">Reference proteome</keyword>
<sequence length="493" mass="53594">MFEAEDPTNPYDNVEFPAKKPATGTWSAGTSPGGGSKLLGVHGGHQSTGRAVLAGPKLAPLVEVDGAENQETQRLLPPSPSSATSNSSSPFSSPSSPSSIGPAGSNRHVIQNKAFSTNTLPSSQKATPAPNPIPLTTGVNSAPDNTTKATTTSFTSSASQSSSSATTTTTMSNASTDKQNNFKAHKPVITVPNDTNLYVTTQGGEERSQANVKTSTKSRSIDEIPGADKKKTLKQTEAEEEDFKRQDLNPGARAALEKVYTLHPDFYQLNTKVLDEGSLLKQDVMEIYRKTGESLNYEQLLQGMLVDGERFLLGSCWLYYMHVQFLDIDGKIILRAPYGRGRVGLTSKRAMFLSTETFTDANLEPFDEGEGKKKQAGYKLEVSKRSNVTFKNIPLTNFHSAEMEISTGTAAQTKITKKEPSCCSCFSFRRGGQQWTASPPMTRSINSRVLRVGVSMPPWQTRMFLDIHLDPAMSLTVARDFISQLHAYAPHMH</sequence>
<feature type="compositionally biased region" description="Polar residues" evidence="1">
    <location>
        <begin position="113"/>
        <end position="126"/>
    </location>
</feature>
<evidence type="ECO:0000313" key="2">
    <source>
        <dbReference type="EMBL" id="RUS89139.1"/>
    </source>
</evidence>
<reference evidence="2 3" key="1">
    <citation type="submission" date="2019-01" db="EMBL/GenBank/DDBJ databases">
        <title>A draft genome assembly of the solar-powered sea slug Elysia chlorotica.</title>
        <authorList>
            <person name="Cai H."/>
            <person name="Li Q."/>
            <person name="Fang X."/>
            <person name="Li J."/>
            <person name="Curtis N.E."/>
            <person name="Altenburger A."/>
            <person name="Shibata T."/>
            <person name="Feng M."/>
            <person name="Maeda T."/>
            <person name="Schwartz J.A."/>
            <person name="Shigenobu S."/>
            <person name="Lundholm N."/>
            <person name="Nishiyama T."/>
            <person name="Yang H."/>
            <person name="Hasebe M."/>
            <person name="Li S."/>
            <person name="Pierce S.K."/>
            <person name="Wang J."/>
        </authorList>
    </citation>
    <scope>NUCLEOTIDE SEQUENCE [LARGE SCALE GENOMIC DNA]</scope>
    <source>
        <strain evidence="2">EC2010</strain>
        <tissue evidence="2">Whole organism of an adult</tissue>
    </source>
</reference>
<dbReference type="OrthoDB" id="5963802at2759"/>
<feature type="compositionally biased region" description="Low complexity" evidence="1">
    <location>
        <begin position="146"/>
        <end position="176"/>
    </location>
</feature>
<feature type="compositionally biased region" description="Gly residues" evidence="1">
    <location>
        <begin position="31"/>
        <end position="43"/>
    </location>
</feature>
<dbReference type="AlphaFoldDB" id="A0A433U5L3"/>
<feature type="region of interest" description="Disordered" evidence="1">
    <location>
        <begin position="1"/>
        <end position="183"/>
    </location>
</feature>
<evidence type="ECO:0000256" key="1">
    <source>
        <dbReference type="SAM" id="MobiDB-lite"/>
    </source>
</evidence>
<comment type="caution">
    <text evidence="2">The sequence shown here is derived from an EMBL/GenBank/DDBJ whole genome shotgun (WGS) entry which is preliminary data.</text>
</comment>
<evidence type="ECO:0000313" key="3">
    <source>
        <dbReference type="Proteomes" id="UP000271974"/>
    </source>
</evidence>
<dbReference type="EMBL" id="RQTK01000064">
    <property type="protein sequence ID" value="RUS89139.1"/>
    <property type="molecule type" value="Genomic_DNA"/>
</dbReference>
<dbReference type="Proteomes" id="UP000271974">
    <property type="component" value="Unassembled WGS sequence"/>
</dbReference>
<proteinExistence type="predicted"/>